<dbReference type="Proteomes" id="UP000325440">
    <property type="component" value="Unassembled WGS sequence"/>
</dbReference>
<dbReference type="GO" id="GO:0003729">
    <property type="term" value="F:mRNA binding"/>
    <property type="evidence" value="ECO:0007669"/>
    <property type="project" value="TreeGrafter"/>
</dbReference>
<name>A0A5E4MN19_9HEMI</name>
<sequence>MTQSLGIANIVGSAVNSLNPGNYEAMYRKVRALPVTKTSHLNVVAGVIHSKALARPKYIKLYAAMCARLIKGGFNNAHPDDSGPAFQTALLPKCYDNLKECCKISETRQCTERRTNEFVTNCQFIGELFKLGVYLKEMVWSYVNELVNKNSCKVQVRCLCALLRLVRPNLSETCFAPREMLLERKENLNCITTVEPDVLDDKNGTSVTEYSEEVTGDLMQPAIESSVDSVDPEPGSGSIVTSDYHDITANNAPLRSSEAKGVFAYPQRYYAILNHSSVGFPLTGNLFSPLTQKSITSKHEP</sequence>
<dbReference type="GO" id="GO:0003743">
    <property type="term" value="F:translation initiation factor activity"/>
    <property type="evidence" value="ECO:0007669"/>
    <property type="project" value="UniProtKB-KW"/>
</dbReference>
<proteinExistence type="inferred from homology"/>
<dbReference type="AlphaFoldDB" id="A0A5E4MN19"/>
<keyword evidence="6" id="KW-1185">Reference proteome</keyword>
<evidence type="ECO:0000313" key="5">
    <source>
        <dbReference type="EMBL" id="VVC30750.1"/>
    </source>
</evidence>
<evidence type="ECO:0000256" key="1">
    <source>
        <dbReference type="ARBA" id="ARBA00005775"/>
    </source>
</evidence>
<comment type="similarity">
    <text evidence="1">Belongs to the eukaryotic initiation factor 4G family.</text>
</comment>
<protein>
    <submittedName>
        <fullName evidence="5">Armadillo-type fold,MIF4G-like, type 3</fullName>
    </submittedName>
</protein>
<dbReference type="SUPFAM" id="SSF48371">
    <property type="entry name" value="ARM repeat"/>
    <property type="match status" value="1"/>
</dbReference>
<dbReference type="Gene3D" id="1.25.40.180">
    <property type="match status" value="1"/>
</dbReference>
<organism evidence="5 6">
    <name type="scientific">Cinara cedri</name>
    <dbReference type="NCBI Taxonomy" id="506608"/>
    <lineage>
        <taxon>Eukaryota</taxon>
        <taxon>Metazoa</taxon>
        <taxon>Ecdysozoa</taxon>
        <taxon>Arthropoda</taxon>
        <taxon>Hexapoda</taxon>
        <taxon>Insecta</taxon>
        <taxon>Pterygota</taxon>
        <taxon>Neoptera</taxon>
        <taxon>Paraneoptera</taxon>
        <taxon>Hemiptera</taxon>
        <taxon>Sternorrhyncha</taxon>
        <taxon>Aphidomorpha</taxon>
        <taxon>Aphidoidea</taxon>
        <taxon>Aphididae</taxon>
        <taxon>Lachninae</taxon>
        <taxon>Cinara</taxon>
    </lineage>
</organism>
<keyword evidence="3" id="KW-0648">Protein biosynthesis</keyword>
<gene>
    <name evidence="5" type="ORF">CINCED_3A000686</name>
</gene>
<dbReference type="Pfam" id="PF02854">
    <property type="entry name" value="MIF4G"/>
    <property type="match status" value="1"/>
</dbReference>
<evidence type="ECO:0000259" key="4">
    <source>
        <dbReference type="Pfam" id="PF02854"/>
    </source>
</evidence>
<dbReference type="PANTHER" id="PTHR23253">
    <property type="entry name" value="EUKARYOTIC TRANSLATION INITIATION FACTOR 4 GAMMA"/>
    <property type="match status" value="1"/>
</dbReference>
<dbReference type="PANTHER" id="PTHR23253:SF9">
    <property type="entry name" value="EUKARYOTIC TRANSLATION INITIATION FACTOR 4 GAMMA 2"/>
    <property type="match status" value="1"/>
</dbReference>
<accession>A0A5E4MN19</accession>
<keyword evidence="2" id="KW-0396">Initiation factor</keyword>
<feature type="domain" description="MIF4G" evidence="4">
    <location>
        <begin position="10"/>
        <end position="171"/>
    </location>
</feature>
<evidence type="ECO:0000256" key="2">
    <source>
        <dbReference type="ARBA" id="ARBA00022540"/>
    </source>
</evidence>
<dbReference type="GO" id="GO:0016281">
    <property type="term" value="C:eukaryotic translation initiation factor 4F complex"/>
    <property type="evidence" value="ECO:0007669"/>
    <property type="project" value="TreeGrafter"/>
</dbReference>
<dbReference type="OrthoDB" id="514777at2759"/>
<dbReference type="InterPro" id="IPR016024">
    <property type="entry name" value="ARM-type_fold"/>
</dbReference>
<dbReference type="EMBL" id="CABPRJ010000537">
    <property type="protein sequence ID" value="VVC30750.1"/>
    <property type="molecule type" value="Genomic_DNA"/>
</dbReference>
<reference evidence="5 6" key="1">
    <citation type="submission" date="2019-08" db="EMBL/GenBank/DDBJ databases">
        <authorList>
            <person name="Alioto T."/>
            <person name="Alioto T."/>
            <person name="Gomez Garrido J."/>
        </authorList>
    </citation>
    <scope>NUCLEOTIDE SEQUENCE [LARGE SCALE GENOMIC DNA]</scope>
</reference>
<dbReference type="InterPro" id="IPR003890">
    <property type="entry name" value="MIF4G-like_typ-3"/>
</dbReference>
<evidence type="ECO:0000313" key="6">
    <source>
        <dbReference type="Proteomes" id="UP000325440"/>
    </source>
</evidence>
<evidence type="ECO:0000256" key="3">
    <source>
        <dbReference type="ARBA" id="ARBA00022917"/>
    </source>
</evidence>